<dbReference type="OrthoDB" id="192832at2759"/>
<evidence type="ECO:0000259" key="3">
    <source>
        <dbReference type="PROSITE" id="PS51762"/>
    </source>
</evidence>
<organism evidence="4 5">
    <name type="scientific">Crepidotus variabilis</name>
    <dbReference type="NCBI Taxonomy" id="179855"/>
    <lineage>
        <taxon>Eukaryota</taxon>
        <taxon>Fungi</taxon>
        <taxon>Dikarya</taxon>
        <taxon>Basidiomycota</taxon>
        <taxon>Agaricomycotina</taxon>
        <taxon>Agaricomycetes</taxon>
        <taxon>Agaricomycetidae</taxon>
        <taxon>Agaricales</taxon>
        <taxon>Agaricineae</taxon>
        <taxon>Crepidotaceae</taxon>
        <taxon>Crepidotus</taxon>
    </lineage>
</organism>
<gene>
    <name evidence="4" type="ORF">CPB83DRAFT_856100</name>
</gene>
<evidence type="ECO:0000313" key="5">
    <source>
        <dbReference type="Proteomes" id="UP000807306"/>
    </source>
</evidence>
<dbReference type="CDD" id="cd02181">
    <property type="entry name" value="GH16_fungal_Lam16A_glucanase"/>
    <property type="match status" value="1"/>
</dbReference>
<dbReference type="Gene3D" id="2.60.120.200">
    <property type="match status" value="1"/>
</dbReference>
<feature type="compositionally biased region" description="Low complexity" evidence="1">
    <location>
        <begin position="341"/>
        <end position="354"/>
    </location>
</feature>
<evidence type="ECO:0000313" key="4">
    <source>
        <dbReference type="EMBL" id="KAF9527404.1"/>
    </source>
</evidence>
<reference evidence="4" key="1">
    <citation type="submission" date="2020-11" db="EMBL/GenBank/DDBJ databases">
        <authorList>
            <consortium name="DOE Joint Genome Institute"/>
            <person name="Ahrendt S."/>
            <person name="Riley R."/>
            <person name="Andreopoulos W."/>
            <person name="Labutti K."/>
            <person name="Pangilinan J."/>
            <person name="Ruiz-Duenas F.J."/>
            <person name="Barrasa J.M."/>
            <person name="Sanchez-Garcia M."/>
            <person name="Camarero S."/>
            <person name="Miyauchi S."/>
            <person name="Serrano A."/>
            <person name="Linde D."/>
            <person name="Babiker R."/>
            <person name="Drula E."/>
            <person name="Ayuso-Fernandez I."/>
            <person name="Pacheco R."/>
            <person name="Padilla G."/>
            <person name="Ferreira P."/>
            <person name="Barriuso J."/>
            <person name="Kellner H."/>
            <person name="Castanera R."/>
            <person name="Alfaro M."/>
            <person name="Ramirez L."/>
            <person name="Pisabarro A.G."/>
            <person name="Kuo A."/>
            <person name="Tritt A."/>
            <person name="Lipzen A."/>
            <person name="He G."/>
            <person name="Yan M."/>
            <person name="Ng V."/>
            <person name="Cullen D."/>
            <person name="Martin F."/>
            <person name="Rosso M.-N."/>
            <person name="Henrissat B."/>
            <person name="Hibbett D."/>
            <person name="Martinez A.T."/>
            <person name="Grigoriev I.V."/>
        </authorList>
    </citation>
    <scope>NUCLEOTIDE SEQUENCE</scope>
    <source>
        <strain evidence="4">CBS 506.95</strain>
    </source>
</reference>
<dbReference type="GO" id="GO:0009251">
    <property type="term" value="P:glucan catabolic process"/>
    <property type="evidence" value="ECO:0007669"/>
    <property type="project" value="TreeGrafter"/>
</dbReference>
<dbReference type="Proteomes" id="UP000807306">
    <property type="component" value="Unassembled WGS sequence"/>
</dbReference>
<dbReference type="AlphaFoldDB" id="A0A9P6JP83"/>
<keyword evidence="5" id="KW-1185">Reference proteome</keyword>
<dbReference type="EMBL" id="MU157861">
    <property type="protein sequence ID" value="KAF9527404.1"/>
    <property type="molecule type" value="Genomic_DNA"/>
</dbReference>
<dbReference type="InterPro" id="IPR000757">
    <property type="entry name" value="Beta-glucanase-like"/>
</dbReference>
<dbReference type="SUPFAM" id="SSF49899">
    <property type="entry name" value="Concanavalin A-like lectins/glucanases"/>
    <property type="match status" value="1"/>
</dbReference>
<evidence type="ECO:0000256" key="2">
    <source>
        <dbReference type="SAM" id="SignalP"/>
    </source>
</evidence>
<comment type="caution">
    <text evidence="4">The sequence shown here is derived from an EMBL/GenBank/DDBJ whole genome shotgun (WGS) entry which is preliminary data.</text>
</comment>
<feature type="chain" id="PRO_5040321788" evidence="2">
    <location>
        <begin position="26"/>
        <end position="390"/>
    </location>
</feature>
<dbReference type="PANTHER" id="PTHR10963:SF24">
    <property type="entry name" value="GLYCOSIDASE C21B10.07-RELATED"/>
    <property type="match status" value="1"/>
</dbReference>
<feature type="compositionally biased region" description="Polar residues" evidence="1">
    <location>
        <begin position="355"/>
        <end position="367"/>
    </location>
</feature>
<name>A0A9P6JP83_9AGAR</name>
<dbReference type="PANTHER" id="PTHR10963">
    <property type="entry name" value="GLYCOSYL HYDROLASE-RELATED"/>
    <property type="match status" value="1"/>
</dbReference>
<keyword evidence="2" id="KW-0732">Signal</keyword>
<evidence type="ECO:0000256" key="1">
    <source>
        <dbReference type="SAM" id="MobiDB-lite"/>
    </source>
</evidence>
<proteinExistence type="predicted"/>
<dbReference type="InterPro" id="IPR050546">
    <property type="entry name" value="Glycosyl_Hydrlase_16"/>
</dbReference>
<dbReference type="GO" id="GO:0004553">
    <property type="term" value="F:hydrolase activity, hydrolyzing O-glycosyl compounds"/>
    <property type="evidence" value="ECO:0007669"/>
    <property type="project" value="InterPro"/>
</dbReference>
<accession>A0A9P6JP83</accession>
<dbReference type="InterPro" id="IPR013320">
    <property type="entry name" value="ConA-like_dom_sf"/>
</dbReference>
<feature type="signal peptide" evidence="2">
    <location>
        <begin position="1"/>
        <end position="25"/>
    </location>
</feature>
<protein>
    <submittedName>
        <fullName evidence="4">Concanavalin A-like lectin/glucanase domain-containing protein</fullName>
    </submittedName>
</protein>
<feature type="region of interest" description="Disordered" evidence="1">
    <location>
        <begin position="341"/>
        <end position="367"/>
    </location>
</feature>
<feature type="domain" description="GH16" evidence="3">
    <location>
        <begin position="30"/>
        <end position="333"/>
    </location>
</feature>
<sequence length="390" mass="41511">MRPPLWSGGAFLFLFSVFLSKPVTSYNLVADYAGSTFFDNWIFYGNYDNLTLGDVIWQDEANATADGLAFVNTAGNAVIKVDNTTNVPYNIKRNSVRITTQAAFEVGSLFIADFVHMPWGCSVWPAYWTKGIDWPEGGEIDILEGINLNTQNQMALHTRSGCLNVPPAPGAQIGQTGPLNCTAASGCTVVETKPNSYGQAFNQAGGGVFATQFDVTGVFIWFWSRPNIPASIQAAASSTGPFTSLADWGVPSASYPSTGSCNTSEYFVAQNLVLDITLCGEWAGEPSIYLPQCASQGPTGICYNDNVIGPGSPKYDNAYFEIQYVKAYSLAPAVFPANNTGNNTGSISSDGGTNPNDPTQNTPSEATNSKSISVMVAILGVSIMTGVFLV</sequence>
<dbReference type="PROSITE" id="PS51762">
    <property type="entry name" value="GH16_2"/>
    <property type="match status" value="1"/>
</dbReference>
<dbReference type="Pfam" id="PF26113">
    <property type="entry name" value="GH16_XgeA"/>
    <property type="match status" value="1"/>
</dbReference>